<sequence>MATASNQDQLNEVVNGLITTVENALASAFNLTERANDGNVGLLASANYLSDAGVGDAALLRNKMGFVAAALVELKKYGVGNVGAQPTWYGGPNLDQFDMDSDPTNIPAGCYRATSTLANRPGGSGTIYCSGYNSGVTNILYLENDDDDPRAWTRSYVNATWSAWKEIAAPKVYSNSNGWVLRLPNRIQVCVSPLLTLRYDNGNRLGTDWSFPAGFSNCFVVLPAADWGSIASARMLRATLRGDTSPGNTGCRIAAWSGYGESFNSDDTYPECRGIAIGVY</sequence>
<dbReference type="AlphaFoldDB" id="A0A1Q8SV64"/>
<evidence type="ECO:0000313" key="1">
    <source>
        <dbReference type="EMBL" id="OLO05293.1"/>
    </source>
</evidence>
<dbReference type="Proteomes" id="UP000186878">
    <property type="component" value="Unassembled WGS sequence"/>
</dbReference>
<dbReference type="EMBL" id="MSDO01000004">
    <property type="protein sequence ID" value="OLO05293.1"/>
    <property type="molecule type" value="Genomic_DNA"/>
</dbReference>
<organism evidence="1 2">
    <name type="scientific">Salinicola socius</name>
    <dbReference type="NCBI Taxonomy" id="404433"/>
    <lineage>
        <taxon>Bacteria</taxon>
        <taxon>Pseudomonadati</taxon>
        <taxon>Pseudomonadota</taxon>
        <taxon>Gammaproteobacteria</taxon>
        <taxon>Oceanospirillales</taxon>
        <taxon>Halomonadaceae</taxon>
        <taxon>Salinicola</taxon>
    </lineage>
</organism>
<proteinExistence type="predicted"/>
<accession>A0A1Q8SV64</accession>
<evidence type="ECO:0000313" key="2">
    <source>
        <dbReference type="Proteomes" id="UP000186878"/>
    </source>
</evidence>
<dbReference type="RefSeq" id="WP_075568977.1">
    <property type="nucleotide sequence ID" value="NZ_MSDO01000004.1"/>
</dbReference>
<gene>
    <name evidence="1" type="ORF">BTW07_04490</name>
</gene>
<name>A0A1Q8SV64_9GAMM</name>
<evidence type="ECO:0008006" key="3">
    <source>
        <dbReference type="Google" id="ProtNLM"/>
    </source>
</evidence>
<reference evidence="1 2" key="1">
    <citation type="submission" date="2016-12" db="EMBL/GenBank/DDBJ databases">
        <title>Draft genome sequences of strains Salinicola socius SMB35, Salinicola sp. MH3R3-1 and Chromohalobacter sp. SMB17 from the Verkhnekamsk potash mining region of Russia.</title>
        <authorList>
            <person name="Mavrodi D.V."/>
            <person name="Olsson B.E."/>
            <person name="Korsakova E.S."/>
            <person name="Pyankova A."/>
            <person name="Mavrodi O.V."/>
            <person name="Plotnikova E.G."/>
        </authorList>
    </citation>
    <scope>NUCLEOTIDE SEQUENCE [LARGE SCALE GENOMIC DNA]</scope>
    <source>
        <strain evidence="1 2">SMB35</strain>
    </source>
</reference>
<comment type="caution">
    <text evidence="1">The sequence shown here is derived from an EMBL/GenBank/DDBJ whole genome shotgun (WGS) entry which is preliminary data.</text>
</comment>
<dbReference type="OrthoDB" id="6184186at2"/>
<keyword evidence="2" id="KW-1185">Reference proteome</keyword>
<dbReference type="CDD" id="cd19958">
    <property type="entry name" value="pyocin_knob"/>
    <property type="match status" value="1"/>
</dbReference>
<protein>
    <recommendedName>
        <fullName evidence="3">Tail fiber protein</fullName>
    </recommendedName>
</protein>
<dbReference type="STRING" id="404433.BTW07_04490"/>